<dbReference type="EMBL" id="LZHX01000047">
    <property type="protein sequence ID" value="OBF21791.1"/>
    <property type="molecule type" value="Genomic_DNA"/>
</dbReference>
<reference evidence="1 2" key="1">
    <citation type="submission" date="2016-06" db="EMBL/GenBank/DDBJ databases">
        <authorList>
            <person name="Kjaerup R.B."/>
            <person name="Dalgaard T.S."/>
            <person name="Juul-Madsen H.R."/>
        </authorList>
    </citation>
    <scope>NUCLEOTIDE SEQUENCE [LARGE SCALE GENOMIC DNA]</scope>
    <source>
        <strain evidence="1 2">ACS1953</strain>
    </source>
</reference>
<gene>
    <name evidence="1" type="ORF">A5726_14650</name>
</gene>
<sequence length="166" mass="17575">MTYGDDSGNPRAAYLSALRRNYTFDSARAAVATASEKLNEARATLVLAHDLRADLGVLDVRVLSRAVETLSADLHALGEALADTVDVLATLNGRARPARATEYVAADGVTVIQIDTDANVGPVRVNLNDTCIHDGRPAAATPEEGSYWPTEAGLLAIHHNGRRSDG</sequence>
<dbReference type="RefSeq" id="WP_064896559.1">
    <property type="nucleotide sequence ID" value="NZ_JBEUKP010000019.1"/>
</dbReference>
<name>A0A1A2V3I9_9MYCO</name>
<organism evidence="1 2">
    <name type="scientific">Mycolicibacterium conceptionense</name>
    <dbReference type="NCBI Taxonomy" id="451644"/>
    <lineage>
        <taxon>Bacteria</taxon>
        <taxon>Bacillati</taxon>
        <taxon>Actinomycetota</taxon>
        <taxon>Actinomycetes</taxon>
        <taxon>Mycobacteriales</taxon>
        <taxon>Mycobacteriaceae</taxon>
        <taxon>Mycolicibacterium</taxon>
    </lineage>
</organism>
<evidence type="ECO:0000313" key="1">
    <source>
        <dbReference type="EMBL" id="OBF21791.1"/>
    </source>
</evidence>
<protein>
    <submittedName>
        <fullName evidence="1">Uncharacterized protein</fullName>
    </submittedName>
</protein>
<comment type="caution">
    <text evidence="1">The sequence shown here is derived from an EMBL/GenBank/DDBJ whole genome shotgun (WGS) entry which is preliminary data.</text>
</comment>
<proteinExistence type="predicted"/>
<dbReference type="Proteomes" id="UP000093779">
    <property type="component" value="Unassembled WGS sequence"/>
</dbReference>
<accession>A0A1A2V3I9</accession>
<evidence type="ECO:0000313" key="2">
    <source>
        <dbReference type="Proteomes" id="UP000093779"/>
    </source>
</evidence>
<dbReference type="AlphaFoldDB" id="A0A1A2V3I9"/>